<sequence length="76" mass="8969">MRRIVLYVSDKCPHCKDAKRYLMEKGLQYRECNVKMQRGRKELDALGIRSVPALKVGDRVMVGWDVRKFEQLLKSK</sequence>
<dbReference type="PROSITE" id="PS51354">
    <property type="entry name" value="GLUTAREDOXIN_2"/>
    <property type="match status" value="1"/>
</dbReference>
<dbReference type="CDD" id="cd02976">
    <property type="entry name" value="NrdH"/>
    <property type="match status" value="1"/>
</dbReference>
<feature type="domain" description="Glutaredoxin" evidence="1">
    <location>
        <begin position="4"/>
        <end position="60"/>
    </location>
</feature>
<dbReference type="Pfam" id="PF00462">
    <property type="entry name" value="Glutaredoxin"/>
    <property type="match status" value="1"/>
</dbReference>
<organism evidence="2 3">
    <name type="scientific">Vibrio stylophorae</name>
    <dbReference type="NCBI Taxonomy" id="659351"/>
    <lineage>
        <taxon>Bacteria</taxon>
        <taxon>Pseudomonadati</taxon>
        <taxon>Pseudomonadota</taxon>
        <taxon>Gammaproteobacteria</taxon>
        <taxon>Vibrionales</taxon>
        <taxon>Vibrionaceae</taxon>
        <taxon>Vibrio</taxon>
    </lineage>
</organism>
<proteinExistence type="predicted"/>
<dbReference type="InterPro" id="IPR002109">
    <property type="entry name" value="Glutaredoxin"/>
</dbReference>
<dbReference type="PROSITE" id="PS00195">
    <property type="entry name" value="GLUTAREDOXIN_1"/>
    <property type="match status" value="1"/>
</dbReference>
<comment type="caution">
    <text evidence="2">The sequence shown here is derived from an EMBL/GenBank/DDBJ whole genome shotgun (WGS) entry which is preliminary data.</text>
</comment>
<dbReference type="Proteomes" id="UP000838672">
    <property type="component" value="Unassembled WGS sequence"/>
</dbReference>
<keyword evidence="3" id="KW-1185">Reference proteome</keyword>
<dbReference type="RefSeq" id="WP_237468565.1">
    <property type="nucleotide sequence ID" value="NZ_CAKLDI010000002.1"/>
</dbReference>
<gene>
    <name evidence="2" type="ORF">VST7929_03177</name>
</gene>
<protein>
    <recommendedName>
        <fullName evidence="1">Glutaredoxin domain-containing protein</fullName>
    </recommendedName>
</protein>
<dbReference type="InterPro" id="IPR051548">
    <property type="entry name" value="Grx-like_ET"/>
</dbReference>
<evidence type="ECO:0000259" key="1">
    <source>
        <dbReference type="Pfam" id="PF00462"/>
    </source>
</evidence>
<dbReference type="Gene3D" id="3.40.30.10">
    <property type="entry name" value="Glutaredoxin"/>
    <property type="match status" value="1"/>
</dbReference>
<dbReference type="SUPFAM" id="SSF52833">
    <property type="entry name" value="Thioredoxin-like"/>
    <property type="match status" value="1"/>
</dbReference>
<dbReference type="EMBL" id="CAKLDI010000002">
    <property type="protein sequence ID" value="CAH0535684.1"/>
    <property type="molecule type" value="Genomic_DNA"/>
</dbReference>
<dbReference type="PANTHER" id="PTHR34386">
    <property type="entry name" value="GLUTAREDOXIN"/>
    <property type="match status" value="1"/>
</dbReference>
<name>A0ABM8ZXY6_9VIBR</name>
<evidence type="ECO:0000313" key="2">
    <source>
        <dbReference type="EMBL" id="CAH0535684.1"/>
    </source>
</evidence>
<dbReference type="InterPro" id="IPR011767">
    <property type="entry name" value="GLR_AS"/>
</dbReference>
<evidence type="ECO:0000313" key="3">
    <source>
        <dbReference type="Proteomes" id="UP000838672"/>
    </source>
</evidence>
<reference evidence="2" key="1">
    <citation type="submission" date="2021-11" db="EMBL/GenBank/DDBJ databases">
        <authorList>
            <person name="Rodrigo-Torres L."/>
            <person name="Arahal R. D."/>
            <person name="Lucena T."/>
        </authorList>
    </citation>
    <scope>NUCLEOTIDE SEQUENCE</scope>
    <source>
        <strain evidence="2">CECT 7929</strain>
    </source>
</reference>
<accession>A0ABM8ZXY6</accession>
<dbReference type="PANTHER" id="PTHR34386:SF1">
    <property type="entry name" value="GLUTAREDOXIN-LIKE PROTEIN NRDH"/>
    <property type="match status" value="1"/>
</dbReference>
<dbReference type="InterPro" id="IPR036249">
    <property type="entry name" value="Thioredoxin-like_sf"/>
</dbReference>